<dbReference type="Gene3D" id="1.10.220.100">
    <property type="entry name" value="conserved c-terminal region of ge- 1"/>
    <property type="match status" value="1"/>
</dbReference>
<evidence type="ECO:0000256" key="1">
    <source>
        <dbReference type="ARBA" id="ARBA00004496"/>
    </source>
</evidence>
<dbReference type="EMBL" id="CM007891">
    <property type="protein sequence ID" value="OTG35146.1"/>
    <property type="molecule type" value="Genomic_DNA"/>
</dbReference>
<proteinExistence type="predicted"/>
<keyword evidence="7" id="KW-1185">Reference proteome</keyword>
<dbReference type="Proteomes" id="UP000215914">
    <property type="component" value="Chromosome 2"/>
</dbReference>
<dbReference type="GO" id="GO:0031087">
    <property type="term" value="P:deadenylation-independent decapping of nuclear-transcribed mRNA"/>
    <property type="evidence" value="ECO:0007669"/>
    <property type="project" value="InterPro"/>
</dbReference>
<dbReference type="STRING" id="4232.A0A251VJ80"/>
<sequence length="79" mass="8993">MLLVMQLCTSKGAEFILLLFDTLSQRVLLSLLQQLACDIGNNTSKKLGWMMDLVVVIKPTDGIITMYIRPIFEQVYSIR</sequence>
<dbReference type="Pfam" id="PF21289">
    <property type="entry name" value="EDC4_C"/>
    <property type="match status" value="1"/>
</dbReference>
<comment type="subcellular location">
    <subcellularLocation>
        <location evidence="1">Cytoplasm</location>
    </subcellularLocation>
</comment>
<evidence type="ECO:0000256" key="4">
    <source>
        <dbReference type="ARBA" id="ARBA00022737"/>
    </source>
</evidence>
<accession>A0A251VJ80</accession>
<keyword evidence="3" id="KW-0853">WD repeat</keyword>
<dbReference type="PANTHER" id="PTHR15598">
    <property type="entry name" value="ENHANCER OF MRNA-DECAPPING PROTEIN 4"/>
    <property type="match status" value="1"/>
</dbReference>
<organism evidence="6 7">
    <name type="scientific">Helianthus annuus</name>
    <name type="common">Common sunflower</name>
    <dbReference type="NCBI Taxonomy" id="4232"/>
    <lineage>
        <taxon>Eukaryota</taxon>
        <taxon>Viridiplantae</taxon>
        <taxon>Streptophyta</taxon>
        <taxon>Embryophyta</taxon>
        <taxon>Tracheophyta</taxon>
        <taxon>Spermatophyta</taxon>
        <taxon>Magnoliopsida</taxon>
        <taxon>eudicotyledons</taxon>
        <taxon>Gunneridae</taxon>
        <taxon>Pentapetalae</taxon>
        <taxon>asterids</taxon>
        <taxon>campanulids</taxon>
        <taxon>Asterales</taxon>
        <taxon>Asteraceae</taxon>
        <taxon>Asteroideae</taxon>
        <taxon>Heliantheae alliance</taxon>
        <taxon>Heliantheae</taxon>
        <taxon>Helianthus</taxon>
    </lineage>
</organism>
<evidence type="ECO:0000256" key="3">
    <source>
        <dbReference type="ARBA" id="ARBA00022574"/>
    </source>
</evidence>
<dbReference type="PANTHER" id="PTHR15598:SF5">
    <property type="entry name" value="ENHANCER OF MRNA-DECAPPING PROTEIN 4"/>
    <property type="match status" value="1"/>
</dbReference>
<keyword evidence="2" id="KW-0963">Cytoplasm</keyword>
<dbReference type="InterPro" id="IPR049404">
    <property type="entry name" value="EDC4_C"/>
</dbReference>
<protein>
    <recommendedName>
        <fullName evidence="5">Enhancer of mRNA-decapping protein 4 C-terminal domain-containing protein</fullName>
    </recommendedName>
</protein>
<dbReference type="InterPro" id="IPR045152">
    <property type="entry name" value="EDC4-like"/>
</dbReference>
<evidence type="ECO:0000313" key="6">
    <source>
        <dbReference type="EMBL" id="OTG35146.1"/>
    </source>
</evidence>
<evidence type="ECO:0000259" key="5">
    <source>
        <dbReference type="Pfam" id="PF21289"/>
    </source>
</evidence>
<reference evidence="7" key="1">
    <citation type="journal article" date="2017" name="Nature">
        <title>The sunflower genome provides insights into oil metabolism, flowering and Asterid evolution.</title>
        <authorList>
            <person name="Badouin H."/>
            <person name="Gouzy J."/>
            <person name="Grassa C.J."/>
            <person name="Murat F."/>
            <person name="Staton S.E."/>
            <person name="Cottret L."/>
            <person name="Lelandais-Briere C."/>
            <person name="Owens G.L."/>
            <person name="Carrere S."/>
            <person name="Mayjonade B."/>
            <person name="Legrand L."/>
            <person name="Gill N."/>
            <person name="Kane N.C."/>
            <person name="Bowers J.E."/>
            <person name="Hubner S."/>
            <person name="Bellec A."/>
            <person name="Berard A."/>
            <person name="Berges H."/>
            <person name="Blanchet N."/>
            <person name="Boniface M.C."/>
            <person name="Brunel D."/>
            <person name="Catrice O."/>
            <person name="Chaidir N."/>
            <person name="Claudel C."/>
            <person name="Donnadieu C."/>
            <person name="Faraut T."/>
            <person name="Fievet G."/>
            <person name="Helmstetter N."/>
            <person name="King M."/>
            <person name="Knapp S.J."/>
            <person name="Lai Z."/>
            <person name="Le Paslier M.C."/>
            <person name="Lippi Y."/>
            <person name="Lorenzon L."/>
            <person name="Mandel J.R."/>
            <person name="Marage G."/>
            <person name="Marchand G."/>
            <person name="Marquand E."/>
            <person name="Bret-Mestries E."/>
            <person name="Morien E."/>
            <person name="Nambeesan S."/>
            <person name="Nguyen T."/>
            <person name="Pegot-Espagnet P."/>
            <person name="Pouilly N."/>
            <person name="Raftis F."/>
            <person name="Sallet E."/>
            <person name="Schiex T."/>
            <person name="Thomas J."/>
            <person name="Vandecasteele C."/>
            <person name="Vares D."/>
            <person name="Vear F."/>
            <person name="Vautrin S."/>
            <person name="Crespi M."/>
            <person name="Mangin B."/>
            <person name="Burke J.M."/>
            <person name="Salse J."/>
            <person name="Munos S."/>
            <person name="Vincourt P."/>
            <person name="Rieseberg L.H."/>
            <person name="Langlade N.B."/>
        </authorList>
    </citation>
    <scope>NUCLEOTIDE SEQUENCE [LARGE SCALE GENOMIC DNA]</scope>
    <source>
        <strain evidence="7">cv. SF193</strain>
    </source>
</reference>
<feature type="domain" description="Enhancer of mRNA-decapping protein 4 C-terminal" evidence="5">
    <location>
        <begin position="22"/>
        <end position="76"/>
    </location>
</feature>
<name>A0A251VJ80_HELAN</name>
<keyword evidence="4" id="KW-0677">Repeat</keyword>
<gene>
    <name evidence="6" type="ORF">HannXRQ_Chr02g0053621</name>
</gene>
<dbReference type="InterPro" id="IPR044938">
    <property type="entry name" value="EDC4_C_sf"/>
</dbReference>
<evidence type="ECO:0000313" key="7">
    <source>
        <dbReference type="Proteomes" id="UP000215914"/>
    </source>
</evidence>
<evidence type="ECO:0000256" key="2">
    <source>
        <dbReference type="ARBA" id="ARBA00022490"/>
    </source>
</evidence>
<dbReference type="AlphaFoldDB" id="A0A251VJ80"/>
<dbReference type="InParanoid" id="A0A251VJ80"/>
<dbReference type="GO" id="GO:0005737">
    <property type="term" value="C:cytoplasm"/>
    <property type="evidence" value="ECO:0007669"/>
    <property type="project" value="UniProtKB-SubCell"/>
</dbReference>